<feature type="compositionally biased region" description="Low complexity" evidence="1">
    <location>
        <begin position="269"/>
        <end position="282"/>
    </location>
</feature>
<dbReference type="OMA" id="VVFTENC"/>
<feature type="compositionally biased region" description="Polar residues" evidence="1">
    <location>
        <begin position="226"/>
        <end position="239"/>
    </location>
</feature>
<keyword evidence="3" id="KW-1185">Reference proteome</keyword>
<dbReference type="EMBL" id="JH711581">
    <property type="protein sequence ID" value="EIW78913.1"/>
    <property type="molecule type" value="Genomic_DNA"/>
</dbReference>
<feature type="compositionally biased region" description="Low complexity" evidence="1">
    <location>
        <begin position="405"/>
        <end position="434"/>
    </location>
</feature>
<evidence type="ECO:0000313" key="2">
    <source>
        <dbReference type="EMBL" id="EIW78913.1"/>
    </source>
</evidence>
<feature type="region of interest" description="Disordered" evidence="1">
    <location>
        <begin position="404"/>
        <end position="463"/>
    </location>
</feature>
<gene>
    <name evidence="2" type="ORF">CONPUDRAFT_166778</name>
</gene>
<feature type="compositionally biased region" description="Pro residues" evidence="1">
    <location>
        <begin position="283"/>
        <end position="295"/>
    </location>
</feature>
<dbReference type="OrthoDB" id="2802795at2759"/>
<feature type="compositionally biased region" description="Polar residues" evidence="1">
    <location>
        <begin position="1"/>
        <end position="19"/>
    </location>
</feature>
<feature type="compositionally biased region" description="Pro residues" evidence="1">
    <location>
        <begin position="177"/>
        <end position="189"/>
    </location>
</feature>
<feature type="region of interest" description="Disordered" evidence="1">
    <location>
        <begin position="1"/>
        <end position="52"/>
    </location>
</feature>
<name>A0A5M3MII5_CONPW</name>
<feature type="region of interest" description="Disordered" evidence="1">
    <location>
        <begin position="124"/>
        <end position="305"/>
    </location>
</feature>
<dbReference type="Proteomes" id="UP000053558">
    <property type="component" value="Unassembled WGS sequence"/>
</dbReference>
<organism evidence="2 3">
    <name type="scientific">Coniophora puteana (strain RWD-64-598)</name>
    <name type="common">Brown rot fungus</name>
    <dbReference type="NCBI Taxonomy" id="741705"/>
    <lineage>
        <taxon>Eukaryota</taxon>
        <taxon>Fungi</taxon>
        <taxon>Dikarya</taxon>
        <taxon>Basidiomycota</taxon>
        <taxon>Agaricomycotina</taxon>
        <taxon>Agaricomycetes</taxon>
        <taxon>Agaricomycetidae</taxon>
        <taxon>Boletales</taxon>
        <taxon>Coniophorineae</taxon>
        <taxon>Coniophoraceae</taxon>
        <taxon>Coniophora</taxon>
    </lineage>
</organism>
<dbReference type="KEGG" id="cput:CONPUDRAFT_166778"/>
<feature type="compositionally biased region" description="Polar residues" evidence="1">
    <location>
        <begin position="255"/>
        <end position="268"/>
    </location>
</feature>
<accession>A0A5M3MII5</accession>
<sequence length="463" mass="49126">MSEPSSPFESCDDPSTSRPTMHRIKSCLKTSPNHSGYSTPVDSESSESSKKRVVFTENCIEEVYEADEWDRTPAEVAQKLSYDDILELKLLQRELPYAQQPYDPLSSRPHSVVLSHVPITLLPLNPTTVSGSNTSSTSSSLNPSPTPSPIRSPPPPPPEVPLPITFRRPQPHQLRDIPPPPPPPRPTAPSAPFIGSNLPPRRNFTFLPLLDTTTSAPPTPSEKPQHSPSLIEVSTPTSNADAAAPDLHDHAYFSDTDQSASMASDTEFSTPSLTTASLASTSSPPPSMPASPSPSPTHVHGAYGRDSDIEDSFALNLDLDADVESDSKPCMPRGPPRLKGLGQSGLNGALPTLSYCKLEAVPSPGLPAPSPLELSGAAPLASLPQQRTPMNRMRLSFIPLMDVDSSSPSPVTPPAAASAPRPGTTTASGGCSSSMAVDAESERGLLPSLSRADQGGRRDMFVH</sequence>
<reference evidence="3" key="1">
    <citation type="journal article" date="2012" name="Science">
        <title>The Paleozoic origin of enzymatic lignin decomposition reconstructed from 31 fungal genomes.</title>
        <authorList>
            <person name="Floudas D."/>
            <person name="Binder M."/>
            <person name="Riley R."/>
            <person name="Barry K."/>
            <person name="Blanchette R.A."/>
            <person name="Henrissat B."/>
            <person name="Martinez A.T."/>
            <person name="Otillar R."/>
            <person name="Spatafora J.W."/>
            <person name="Yadav J.S."/>
            <person name="Aerts A."/>
            <person name="Benoit I."/>
            <person name="Boyd A."/>
            <person name="Carlson A."/>
            <person name="Copeland A."/>
            <person name="Coutinho P.M."/>
            <person name="de Vries R.P."/>
            <person name="Ferreira P."/>
            <person name="Findley K."/>
            <person name="Foster B."/>
            <person name="Gaskell J."/>
            <person name="Glotzer D."/>
            <person name="Gorecki P."/>
            <person name="Heitman J."/>
            <person name="Hesse C."/>
            <person name="Hori C."/>
            <person name="Igarashi K."/>
            <person name="Jurgens J.A."/>
            <person name="Kallen N."/>
            <person name="Kersten P."/>
            <person name="Kohler A."/>
            <person name="Kuees U."/>
            <person name="Kumar T.K.A."/>
            <person name="Kuo A."/>
            <person name="LaButti K."/>
            <person name="Larrondo L.F."/>
            <person name="Lindquist E."/>
            <person name="Ling A."/>
            <person name="Lombard V."/>
            <person name="Lucas S."/>
            <person name="Lundell T."/>
            <person name="Martin R."/>
            <person name="McLaughlin D.J."/>
            <person name="Morgenstern I."/>
            <person name="Morin E."/>
            <person name="Murat C."/>
            <person name="Nagy L.G."/>
            <person name="Nolan M."/>
            <person name="Ohm R.A."/>
            <person name="Patyshakuliyeva A."/>
            <person name="Rokas A."/>
            <person name="Ruiz-Duenas F.J."/>
            <person name="Sabat G."/>
            <person name="Salamov A."/>
            <person name="Samejima M."/>
            <person name="Schmutz J."/>
            <person name="Slot J.C."/>
            <person name="St John F."/>
            <person name="Stenlid J."/>
            <person name="Sun H."/>
            <person name="Sun S."/>
            <person name="Syed K."/>
            <person name="Tsang A."/>
            <person name="Wiebenga A."/>
            <person name="Young D."/>
            <person name="Pisabarro A."/>
            <person name="Eastwood D.C."/>
            <person name="Martin F."/>
            <person name="Cullen D."/>
            <person name="Grigoriev I.V."/>
            <person name="Hibbett D.S."/>
        </authorList>
    </citation>
    <scope>NUCLEOTIDE SEQUENCE [LARGE SCALE GENOMIC DNA]</scope>
    <source>
        <strain evidence="3">RWD-64-598 SS2</strain>
    </source>
</reference>
<feature type="compositionally biased region" description="Low complexity" evidence="1">
    <location>
        <begin position="125"/>
        <end position="143"/>
    </location>
</feature>
<dbReference type="AlphaFoldDB" id="A0A5M3MII5"/>
<feature type="compositionally biased region" description="Basic and acidic residues" evidence="1">
    <location>
        <begin position="454"/>
        <end position="463"/>
    </location>
</feature>
<proteinExistence type="predicted"/>
<dbReference type="RefSeq" id="XP_007770667.1">
    <property type="nucleotide sequence ID" value="XM_007772477.1"/>
</dbReference>
<evidence type="ECO:0000313" key="3">
    <source>
        <dbReference type="Proteomes" id="UP000053558"/>
    </source>
</evidence>
<protein>
    <submittedName>
        <fullName evidence="2">Uncharacterized protein</fullName>
    </submittedName>
</protein>
<feature type="compositionally biased region" description="Polar residues" evidence="1">
    <location>
        <begin position="28"/>
        <end position="42"/>
    </location>
</feature>
<dbReference type="GeneID" id="19205639"/>
<comment type="caution">
    <text evidence="2">The sequence shown here is derived from an EMBL/GenBank/DDBJ whole genome shotgun (WGS) entry which is preliminary data.</text>
</comment>
<evidence type="ECO:0000256" key="1">
    <source>
        <dbReference type="SAM" id="MobiDB-lite"/>
    </source>
</evidence>
<feature type="compositionally biased region" description="Pro residues" evidence="1">
    <location>
        <begin position="144"/>
        <end position="161"/>
    </location>
</feature>